<dbReference type="Pfam" id="PF00496">
    <property type="entry name" value="SBP_bac_5"/>
    <property type="match status" value="1"/>
</dbReference>
<evidence type="ECO:0000256" key="4">
    <source>
        <dbReference type="ARBA" id="ARBA00022729"/>
    </source>
</evidence>
<evidence type="ECO:0000256" key="3">
    <source>
        <dbReference type="ARBA" id="ARBA00022448"/>
    </source>
</evidence>
<keyword evidence="7" id="KW-1185">Reference proteome</keyword>
<feature type="domain" description="Solute-binding protein family 5" evidence="5">
    <location>
        <begin position="81"/>
        <end position="447"/>
    </location>
</feature>
<dbReference type="RefSeq" id="WP_311628866.1">
    <property type="nucleotide sequence ID" value="NZ_JAVREN010000003.1"/>
</dbReference>
<dbReference type="PANTHER" id="PTHR30290">
    <property type="entry name" value="PERIPLASMIC BINDING COMPONENT OF ABC TRANSPORTER"/>
    <property type="match status" value="1"/>
</dbReference>
<gene>
    <name evidence="6" type="ORF">RM780_03120</name>
</gene>
<sequence>MTKRLSWVALPLAAGLAVALLLAGCGLTGGDEPGEGRPVTLGMTDAIGSLDPASGYDPGSWMVFSNVFQTLLSFPPGGTQPEPEAAEDCGFTDRVSRRYTCTLRRDLTFSNGNELTSADVKYSFDRTLRIDDPDGPAVLLSSIDRIETPDDRTVTFHLGRPDATFPQKIASGAGAIVDHLSYPADALRTDGRAVGSGAYTLESWDGEEAVFAVNSRYTGPAEVRNSGVTLRLFHGDQEALRGSLERGEVDVAYRGLTAGDIAELDTAGVVGERGLTVVEGAGAEVQHLVFNLDDPVAGRLGVRRAVAYLLDRSALVRDVYRRTAEPLYSVVPAGITGHTTPFFDAYGDNPRPGEAEAALREEGITEPVELTLWVTPVRFGPDTVAAFEHIARQLNDSGLFRARVRSVDADAFDEGVENGEFGAYVRGWVPDYPDPDNFTAPFFGDGNVLANNYDSPRISEELMPRTESESDRARTARDFAAVQDIVAEDLPLIPLWQGRQYAVAAENIAGLQWTLDASTVFRFWEIVNAPAD</sequence>
<evidence type="ECO:0000313" key="6">
    <source>
        <dbReference type="EMBL" id="MDT0305953.1"/>
    </source>
</evidence>
<evidence type="ECO:0000313" key="7">
    <source>
        <dbReference type="Proteomes" id="UP001183388"/>
    </source>
</evidence>
<proteinExistence type="inferred from homology"/>
<name>A0ABU2L3R1_9ACTN</name>
<comment type="subcellular location">
    <subcellularLocation>
        <location evidence="1">Cell envelope</location>
    </subcellularLocation>
</comment>
<dbReference type="Proteomes" id="UP001183388">
    <property type="component" value="Unassembled WGS sequence"/>
</dbReference>
<keyword evidence="4" id="KW-0732">Signal</keyword>
<evidence type="ECO:0000256" key="1">
    <source>
        <dbReference type="ARBA" id="ARBA00004196"/>
    </source>
</evidence>
<dbReference type="InterPro" id="IPR000914">
    <property type="entry name" value="SBP_5_dom"/>
</dbReference>
<keyword evidence="3" id="KW-0813">Transport</keyword>
<evidence type="ECO:0000259" key="5">
    <source>
        <dbReference type="Pfam" id="PF00496"/>
    </source>
</evidence>
<dbReference type="InterPro" id="IPR039424">
    <property type="entry name" value="SBP_5"/>
</dbReference>
<comment type="similarity">
    <text evidence="2">Belongs to the bacterial solute-binding protein 5 family.</text>
</comment>
<accession>A0ABU2L3R1</accession>
<dbReference type="PANTHER" id="PTHR30290:SF10">
    <property type="entry name" value="PERIPLASMIC OLIGOPEPTIDE-BINDING PROTEIN-RELATED"/>
    <property type="match status" value="1"/>
</dbReference>
<protein>
    <submittedName>
        <fullName evidence="6">ABC transporter substrate-binding protein</fullName>
    </submittedName>
</protein>
<dbReference type="Gene3D" id="3.40.190.10">
    <property type="entry name" value="Periplasmic binding protein-like II"/>
    <property type="match status" value="1"/>
</dbReference>
<dbReference type="SUPFAM" id="SSF53850">
    <property type="entry name" value="Periplasmic binding protein-like II"/>
    <property type="match status" value="1"/>
</dbReference>
<dbReference type="Gene3D" id="3.10.105.10">
    <property type="entry name" value="Dipeptide-binding Protein, Domain 3"/>
    <property type="match status" value="1"/>
</dbReference>
<organism evidence="6 7">
    <name type="scientific">Streptomyces boetiae</name>
    <dbReference type="NCBI Taxonomy" id="3075541"/>
    <lineage>
        <taxon>Bacteria</taxon>
        <taxon>Bacillati</taxon>
        <taxon>Actinomycetota</taxon>
        <taxon>Actinomycetes</taxon>
        <taxon>Kitasatosporales</taxon>
        <taxon>Streptomycetaceae</taxon>
        <taxon>Streptomyces</taxon>
    </lineage>
</organism>
<dbReference type="EMBL" id="JAVREN010000003">
    <property type="protein sequence ID" value="MDT0305953.1"/>
    <property type="molecule type" value="Genomic_DNA"/>
</dbReference>
<reference evidence="7" key="1">
    <citation type="submission" date="2023-07" db="EMBL/GenBank/DDBJ databases">
        <title>30 novel species of actinomycetes from the DSMZ collection.</title>
        <authorList>
            <person name="Nouioui I."/>
        </authorList>
    </citation>
    <scope>NUCLEOTIDE SEQUENCE [LARGE SCALE GENOMIC DNA]</scope>
    <source>
        <strain evidence="7">DSM 44917</strain>
    </source>
</reference>
<dbReference type="PIRSF" id="PIRSF002741">
    <property type="entry name" value="MppA"/>
    <property type="match status" value="1"/>
</dbReference>
<comment type="caution">
    <text evidence="6">The sequence shown here is derived from an EMBL/GenBank/DDBJ whole genome shotgun (WGS) entry which is preliminary data.</text>
</comment>
<dbReference type="PROSITE" id="PS51257">
    <property type="entry name" value="PROKAR_LIPOPROTEIN"/>
    <property type="match status" value="1"/>
</dbReference>
<evidence type="ECO:0000256" key="2">
    <source>
        <dbReference type="ARBA" id="ARBA00005695"/>
    </source>
</evidence>
<dbReference type="InterPro" id="IPR030678">
    <property type="entry name" value="Peptide/Ni-bd"/>
</dbReference>